<proteinExistence type="predicted"/>
<dbReference type="Proteomes" id="UP000838412">
    <property type="component" value="Chromosome 1"/>
</dbReference>
<evidence type="ECO:0000313" key="3">
    <source>
        <dbReference type="Proteomes" id="UP000838412"/>
    </source>
</evidence>
<protein>
    <submittedName>
        <fullName evidence="2">Hypp76 protein</fullName>
    </submittedName>
</protein>
<gene>
    <name evidence="2" type="primary">Hypp76</name>
    <name evidence="2" type="ORF">BLAG_LOCUS220</name>
</gene>
<name>A0A8J9YLV4_BRALA</name>
<keyword evidence="3" id="KW-1185">Reference proteome</keyword>
<dbReference type="EMBL" id="OV696686">
    <property type="protein sequence ID" value="CAH1226017.1"/>
    <property type="molecule type" value="Genomic_DNA"/>
</dbReference>
<feature type="region of interest" description="Disordered" evidence="1">
    <location>
        <begin position="134"/>
        <end position="153"/>
    </location>
</feature>
<feature type="compositionally biased region" description="Polar residues" evidence="1">
    <location>
        <begin position="136"/>
        <end position="146"/>
    </location>
</feature>
<organism evidence="2 3">
    <name type="scientific">Branchiostoma lanceolatum</name>
    <name type="common">Common lancelet</name>
    <name type="synonym">Amphioxus lanceolatum</name>
    <dbReference type="NCBI Taxonomy" id="7740"/>
    <lineage>
        <taxon>Eukaryota</taxon>
        <taxon>Metazoa</taxon>
        <taxon>Chordata</taxon>
        <taxon>Cephalochordata</taxon>
        <taxon>Leptocardii</taxon>
        <taxon>Amphioxiformes</taxon>
        <taxon>Branchiostomatidae</taxon>
        <taxon>Branchiostoma</taxon>
    </lineage>
</organism>
<evidence type="ECO:0000256" key="1">
    <source>
        <dbReference type="SAM" id="MobiDB-lite"/>
    </source>
</evidence>
<sequence length="285" mass="31878">MNNRLELTVTQPPPDAWTMRTVIRQVDSDDDSSTDIQTSDIDACNADVEAPVVSPAISNLNFLRKPNAVTESCTNSFAVRYPDADGNNIGSATEDTETDTTVNEDGRIQPYAVAYMLQNDLVYFRTGSGEAETYLKTDNTSNSDNATELRPNPTDLKIALDPSTIRNALNSNPIYVPNNHQNAGCGRVSKQLSMCHSVISILQLKRTAKDVLPSNDDAPSHNWTATESEHRWRCYIIYPYRFFDNAKNIAYDVLPPNYNAPSHKWTATESEHQRCCYNGISRPHR</sequence>
<dbReference type="AlphaFoldDB" id="A0A8J9YLV4"/>
<evidence type="ECO:0000313" key="2">
    <source>
        <dbReference type="EMBL" id="CAH1226017.1"/>
    </source>
</evidence>
<accession>A0A8J9YLV4</accession>
<reference evidence="2" key="1">
    <citation type="submission" date="2022-01" db="EMBL/GenBank/DDBJ databases">
        <authorList>
            <person name="Braso-Vives M."/>
        </authorList>
    </citation>
    <scope>NUCLEOTIDE SEQUENCE</scope>
</reference>